<keyword evidence="1" id="KW-0880">Kelch repeat</keyword>
<dbReference type="Gene3D" id="2.120.10.80">
    <property type="entry name" value="Kelch-type beta propeller"/>
    <property type="match status" value="1"/>
</dbReference>
<name>A0AA38M3N5_9CUCU</name>
<evidence type="ECO:0000256" key="1">
    <source>
        <dbReference type="ARBA" id="ARBA00022441"/>
    </source>
</evidence>
<protein>
    <submittedName>
        <fullName evidence="2">Uncharacterized protein</fullName>
    </submittedName>
</protein>
<dbReference type="EMBL" id="JALNTZ010000008">
    <property type="protein sequence ID" value="KAJ3642186.1"/>
    <property type="molecule type" value="Genomic_DNA"/>
</dbReference>
<dbReference type="PANTHER" id="PTHR45632">
    <property type="entry name" value="LD33804P"/>
    <property type="match status" value="1"/>
</dbReference>
<reference evidence="2" key="1">
    <citation type="journal article" date="2023" name="G3 (Bethesda)">
        <title>Whole genome assemblies of Zophobas morio and Tenebrio molitor.</title>
        <authorList>
            <person name="Kaur S."/>
            <person name="Stinson S.A."/>
            <person name="diCenzo G.C."/>
        </authorList>
    </citation>
    <scope>NUCLEOTIDE SEQUENCE</scope>
    <source>
        <strain evidence="2">QUZm001</strain>
    </source>
</reference>
<dbReference type="InterPro" id="IPR015915">
    <property type="entry name" value="Kelch-typ_b-propeller"/>
</dbReference>
<sequence>MDVVESYDVRANQWTKIRKLNTPRCLSCMFVVSDNLYLIGGTGPKFRDLKSTGSLGDMDIWDTATMSWTTIVGLTIPRHGHAVAYVGTQIFIMGGVTTVYMRCLSNIECFCWKRNAWVRGISELPITLSGHAAITLPPAMLISNE</sequence>
<dbReference type="SUPFAM" id="SSF117281">
    <property type="entry name" value="Kelch motif"/>
    <property type="match status" value="1"/>
</dbReference>
<comment type="caution">
    <text evidence="2">The sequence shown here is derived from an EMBL/GenBank/DDBJ whole genome shotgun (WGS) entry which is preliminary data.</text>
</comment>
<proteinExistence type="predicted"/>
<accession>A0AA38M3N5</accession>
<evidence type="ECO:0000313" key="3">
    <source>
        <dbReference type="Proteomes" id="UP001168821"/>
    </source>
</evidence>
<dbReference type="Proteomes" id="UP001168821">
    <property type="component" value="Unassembled WGS sequence"/>
</dbReference>
<dbReference type="AlphaFoldDB" id="A0AA38M3N5"/>
<dbReference type="InterPro" id="IPR006652">
    <property type="entry name" value="Kelch_1"/>
</dbReference>
<keyword evidence="3" id="KW-1185">Reference proteome</keyword>
<dbReference type="Pfam" id="PF01344">
    <property type="entry name" value="Kelch_1"/>
    <property type="match status" value="1"/>
</dbReference>
<evidence type="ECO:0000313" key="2">
    <source>
        <dbReference type="EMBL" id="KAJ3642186.1"/>
    </source>
</evidence>
<gene>
    <name evidence="2" type="ORF">Zmor_024994</name>
</gene>
<organism evidence="2 3">
    <name type="scientific">Zophobas morio</name>
    <dbReference type="NCBI Taxonomy" id="2755281"/>
    <lineage>
        <taxon>Eukaryota</taxon>
        <taxon>Metazoa</taxon>
        <taxon>Ecdysozoa</taxon>
        <taxon>Arthropoda</taxon>
        <taxon>Hexapoda</taxon>
        <taxon>Insecta</taxon>
        <taxon>Pterygota</taxon>
        <taxon>Neoptera</taxon>
        <taxon>Endopterygota</taxon>
        <taxon>Coleoptera</taxon>
        <taxon>Polyphaga</taxon>
        <taxon>Cucujiformia</taxon>
        <taxon>Tenebrionidae</taxon>
        <taxon>Zophobas</taxon>
    </lineage>
</organism>